<organism evidence="3 4">
    <name type="scientific">Stackebrandtia albiflava</name>
    <dbReference type="NCBI Taxonomy" id="406432"/>
    <lineage>
        <taxon>Bacteria</taxon>
        <taxon>Bacillati</taxon>
        <taxon>Actinomycetota</taxon>
        <taxon>Actinomycetes</taxon>
        <taxon>Glycomycetales</taxon>
        <taxon>Glycomycetaceae</taxon>
        <taxon>Stackebrandtia</taxon>
    </lineage>
</organism>
<dbReference type="Proteomes" id="UP000321617">
    <property type="component" value="Unassembled WGS sequence"/>
</dbReference>
<keyword evidence="2" id="KW-0732">Signal</keyword>
<proteinExistence type="predicted"/>
<protein>
    <recommendedName>
        <fullName evidence="5">DUF3558 domain-containing protein</fullName>
    </recommendedName>
</protein>
<feature type="chain" id="PRO_5039081500" description="DUF3558 domain-containing protein" evidence="2">
    <location>
        <begin position="25"/>
        <end position="199"/>
    </location>
</feature>
<dbReference type="RefSeq" id="WP_147142540.1">
    <property type="nucleotide sequence ID" value="NZ_BAABIJ010000004.1"/>
</dbReference>
<evidence type="ECO:0000256" key="2">
    <source>
        <dbReference type="SAM" id="SignalP"/>
    </source>
</evidence>
<feature type="signal peptide" evidence="2">
    <location>
        <begin position="1"/>
        <end position="24"/>
    </location>
</feature>
<evidence type="ECO:0000256" key="1">
    <source>
        <dbReference type="SAM" id="MobiDB-lite"/>
    </source>
</evidence>
<dbReference type="PROSITE" id="PS51257">
    <property type="entry name" value="PROKAR_LIPOPROTEIN"/>
    <property type="match status" value="1"/>
</dbReference>
<dbReference type="EMBL" id="VLLL01000008">
    <property type="protein sequence ID" value="TWJ08219.1"/>
    <property type="molecule type" value="Genomic_DNA"/>
</dbReference>
<evidence type="ECO:0000313" key="3">
    <source>
        <dbReference type="EMBL" id="TWJ08219.1"/>
    </source>
</evidence>
<name>A0A562URH9_9ACTN</name>
<feature type="region of interest" description="Disordered" evidence="1">
    <location>
        <begin position="27"/>
        <end position="47"/>
    </location>
</feature>
<gene>
    <name evidence="3" type="ORF">LX16_4442</name>
</gene>
<reference evidence="3 4" key="1">
    <citation type="journal article" date="2013" name="Stand. Genomic Sci.">
        <title>Genomic Encyclopedia of Type Strains, Phase I: The one thousand microbial genomes (KMG-I) project.</title>
        <authorList>
            <person name="Kyrpides N.C."/>
            <person name="Woyke T."/>
            <person name="Eisen J.A."/>
            <person name="Garrity G."/>
            <person name="Lilburn T.G."/>
            <person name="Beck B.J."/>
            <person name="Whitman W.B."/>
            <person name="Hugenholtz P."/>
            <person name="Klenk H.P."/>
        </authorList>
    </citation>
    <scope>NUCLEOTIDE SEQUENCE [LARGE SCALE GENOMIC DNA]</scope>
    <source>
        <strain evidence="3 4">DSM 45044</strain>
    </source>
</reference>
<evidence type="ECO:0000313" key="4">
    <source>
        <dbReference type="Proteomes" id="UP000321617"/>
    </source>
</evidence>
<keyword evidence="4" id="KW-1185">Reference proteome</keyword>
<evidence type="ECO:0008006" key="5">
    <source>
        <dbReference type="Google" id="ProtNLM"/>
    </source>
</evidence>
<dbReference type="AlphaFoldDB" id="A0A562URH9"/>
<accession>A0A562URH9</accession>
<comment type="caution">
    <text evidence="3">The sequence shown here is derived from an EMBL/GenBank/DDBJ whole genome shotgun (WGS) entry which is preliminary data.</text>
</comment>
<sequence length="199" mass="21479">MTGPGNRPPRRRGLRLLASSVLLAAGCTSGPVESPPEESDPVAGHTTVDDLCGVLDFADYEATVGVAPQIRDETTEDLGDRVRMYCWLGPSEDDGGPRDHGLDMRAQLYDDEATAETDYRDALGLTDVPLSDMTPVEGPWDEAATAYMADLEQYLLIVRDGDLTIGVIQAVRPRDAIDAEAARDLMVSYATQILAALRV</sequence>